<dbReference type="KEGG" id="bsol:FSW04_15150"/>
<dbReference type="AlphaFoldDB" id="A0A5B8U738"/>
<name>A0A5B8U738_9ACTN</name>
<evidence type="ECO:0000313" key="3">
    <source>
        <dbReference type="Proteomes" id="UP000321805"/>
    </source>
</evidence>
<accession>A0A5B8U738</accession>
<evidence type="ECO:0000313" key="2">
    <source>
        <dbReference type="EMBL" id="QEC48777.1"/>
    </source>
</evidence>
<dbReference type="CDD" id="cd07750">
    <property type="entry name" value="PolyPPase_VTC_like"/>
    <property type="match status" value="1"/>
</dbReference>
<feature type="domain" description="VTC" evidence="1">
    <location>
        <begin position="33"/>
        <end position="238"/>
    </location>
</feature>
<proteinExistence type="predicted"/>
<dbReference type="OrthoDB" id="148766at2"/>
<protein>
    <submittedName>
        <fullName evidence="2">Polyphosphate polymerase domain-containing protein</fullName>
    </submittedName>
</protein>
<dbReference type="EMBL" id="CP042430">
    <property type="protein sequence ID" value="QEC48777.1"/>
    <property type="molecule type" value="Genomic_DNA"/>
</dbReference>
<organism evidence="2 3">
    <name type="scientific">Baekduia soli</name>
    <dbReference type="NCBI Taxonomy" id="496014"/>
    <lineage>
        <taxon>Bacteria</taxon>
        <taxon>Bacillati</taxon>
        <taxon>Actinomycetota</taxon>
        <taxon>Thermoleophilia</taxon>
        <taxon>Solirubrobacterales</taxon>
        <taxon>Baekduiaceae</taxon>
        <taxon>Baekduia</taxon>
    </lineage>
</organism>
<reference evidence="2 3" key="1">
    <citation type="journal article" date="2018" name="J. Microbiol.">
        <title>Baekduia soli gen. nov., sp. nov., a novel bacterium isolated from the soil of Baekdu Mountain and proposal of a novel family name, Baekduiaceae fam. nov.</title>
        <authorList>
            <person name="An D.S."/>
            <person name="Siddiqi M.Z."/>
            <person name="Kim K.H."/>
            <person name="Yu H.S."/>
            <person name="Im W.T."/>
        </authorList>
    </citation>
    <scope>NUCLEOTIDE SEQUENCE [LARGE SCALE GENOMIC DNA]</scope>
    <source>
        <strain evidence="2 3">BR7-21</strain>
    </source>
</reference>
<dbReference type="Proteomes" id="UP000321805">
    <property type="component" value="Chromosome"/>
</dbReference>
<dbReference type="InterPro" id="IPR018966">
    <property type="entry name" value="VTC_domain"/>
</dbReference>
<sequence length="273" mass="30605">MTARIPLAATRALWSLAPLGLDELQADAALHTRIDRKYVVDWAMFAELTEGLANSHRALEIDSRRTFRYETVYFDSPALTAFRAHMQQRRRRYKARSRRYVDSGLHLFEVKLKGARDETIKHQLPYAADDHGRVTEQARAFLEARVAEAYPRMAVPTLAPTLRTDYERVTLAHGPERVTCDFALSFADATGRMVPGLDPGHVILESKCERGLGAVDRALRTRGISPVSCSKYCVGVGLLRTDVKTNDLRWLLSRYFGAMPLGARAMAHGPAHA</sequence>
<dbReference type="Pfam" id="PF09359">
    <property type="entry name" value="VTC"/>
    <property type="match status" value="1"/>
</dbReference>
<evidence type="ECO:0000259" key="1">
    <source>
        <dbReference type="Pfam" id="PF09359"/>
    </source>
</evidence>
<gene>
    <name evidence="2" type="ORF">FSW04_15150</name>
</gene>
<keyword evidence="3" id="KW-1185">Reference proteome</keyword>